<feature type="signal peptide" evidence="3">
    <location>
        <begin position="1"/>
        <end position="19"/>
    </location>
</feature>
<reference evidence="4" key="1">
    <citation type="submission" date="2023-06" db="EMBL/GenBank/DDBJ databases">
        <title>Conoideocrella luteorostrata (Hypocreales: Clavicipitaceae), a potential biocontrol fungus for elongate hemlock scale in United States Christmas tree production areas.</title>
        <authorList>
            <person name="Barrett H."/>
            <person name="Lovett B."/>
            <person name="Macias A.M."/>
            <person name="Stajich J.E."/>
            <person name="Kasson M.T."/>
        </authorList>
    </citation>
    <scope>NUCLEOTIDE SEQUENCE</scope>
    <source>
        <strain evidence="4">ARSEF 14590</strain>
    </source>
</reference>
<feature type="compositionally biased region" description="Polar residues" evidence="1">
    <location>
        <begin position="172"/>
        <end position="193"/>
    </location>
</feature>
<comment type="caution">
    <text evidence="4">The sequence shown here is derived from an EMBL/GenBank/DDBJ whole genome shotgun (WGS) entry which is preliminary data.</text>
</comment>
<keyword evidence="3" id="KW-0732">Signal</keyword>
<name>A0AAJ0CMI9_9HYPO</name>
<evidence type="ECO:0000313" key="5">
    <source>
        <dbReference type="Proteomes" id="UP001251528"/>
    </source>
</evidence>
<keyword evidence="2" id="KW-0812">Transmembrane</keyword>
<evidence type="ECO:0000313" key="4">
    <source>
        <dbReference type="EMBL" id="KAK2595352.1"/>
    </source>
</evidence>
<dbReference type="EMBL" id="JASWJB010000135">
    <property type="protein sequence ID" value="KAK2595352.1"/>
    <property type="molecule type" value="Genomic_DNA"/>
</dbReference>
<evidence type="ECO:0000256" key="2">
    <source>
        <dbReference type="SAM" id="Phobius"/>
    </source>
</evidence>
<proteinExistence type="predicted"/>
<keyword evidence="2" id="KW-0472">Membrane</keyword>
<feature type="region of interest" description="Disordered" evidence="1">
    <location>
        <begin position="172"/>
        <end position="199"/>
    </location>
</feature>
<gene>
    <name evidence="4" type="ORF">QQS21_006952</name>
</gene>
<evidence type="ECO:0000256" key="3">
    <source>
        <dbReference type="SAM" id="SignalP"/>
    </source>
</evidence>
<sequence length="276" mass="28921">MQLICSIVVLCAFIANAVAKTSFIQPPSSGPDGNYQDNPHYRAWQDINIQWESDLASMSVMIFQQYPPGDNGTLFYNQVKDNYRSNSMNWSATFAKQSLKILKAGEAAVLYFAVAPTGSQTIDGRSHYFNVTADDTAATSIATTATTTSTATTDTTHADDVSSFETRAIAGSNVTGTSTNTQMSQTASASAGATPNAGSGSGLSGGAYAGIAVAGTVVGILLLGGLGFFARKKSRKRNAEPTTKVQPVEVKPGELSGRAIYEAPAGRSYAPVYEAP</sequence>
<organism evidence="4 5">
    <name type="scientific">Conoideocrella luteorostrata</name>
    <dbReference type="NCBI Taxonomy" id="1105319"/>
    <lineage>
        <taxon>Eukaryota</taxon>
        <taxon>Fungi</taxon>
        <taxon>Dikarya</taxon>
        <taxon>Ascomycota</taxon>
        <taxon>Pezizomycotina</taxon>
        <taxon>Sordariomycetes</taxon>
        <taxon>Hypocreomycetidae</taxon>
        <taxon>Hypocreales</taxon>
        <taxon>Clavicipitaceae</taxon>
        <taxon>Conoideocrella</taxon>
    </lineage>
</organism>
<evidence type="ECO:0000256" key="1">
    <source>
        <dbReference type="SAM" id="MobiDB-lite"/>
    </source>
</evidence>
<dbReference type="AlphaFoldDB" id="A0AAJ0CMI9"/>
<accession>A0AAJ0CMI9</accession>
<feature type="transmembrane region" description="Helical" evidence="2">
    <location>
        <begin position="207"/>
        <end position="229"/>
    </location>
</feature>
<protein>
    <recommendedName>
        <fullName evidence="6">Mid2 domain-containing protein</fullName>
    </recommendedName>
</protein>
<dbReference type="Proteomes" id="UP001251528">
    <property type="component" value="Unassembled WGS sequence"/>
</dbReference>
<feature type="chain" id="PRO_5042500943" description="Mid2 domain-containing protein" evidence="3">
    <location>
        <begin position="20"/>
        <end position="276"/>
    </location>
</feature>
<keyword evidence="2" id="KW-1133">Transmembrane helix</keyword>
<evidence type="ECO:0008006" key="6">
    <source>
        <dbReference type="Google" id="ProtNLM"/>
    </source>
</evidence>
<keyword evidence="5" id="KW-1185">Reference proteome</keyword>